<feature type="transmembrane region" description="Helical" evidence="2">
    <location>
        <begin position="59"/>
        <end position="83"/>
    </location>
</feature>
<feature type="transmembrane region" description="Helical" evidence="2">
    <location>
        <begin position="158"/>
        <end position="175"/>
    </location>
</feature>
<proteinExistence type="inferred from homology"/>
<dbReference type="InterPro" id="IPR036291">
    <property type="entry name" value="NAD(P)-bd_dom_sf"/>
</dbReference>
<feature type="transmembrane region" description="Helical" evidence="2">
    <location>
        <begin position="120"/>
        <end position="146"/>
    </location>
</feature>
<keyword evidence="2" id="KW-1133">Transmembrane helix</keyword>
<keyword evidence="2" id="KW-0472">Membrane</keyword>
<dbReference type="InterPro" id="IPR003869">
    <property type="entry name" value="Polysac_CapD-like"/>
</dbReference>
<dbReference type="EMBL" id="QEKY01000002">
    <property type="protein sequence ID" value="PVZ14015.1"/>
    <property type="molecule type" value="Genomic_DNA"/>
</dbReference>
<organism evidence="4 5">
    <name type="scientific">Porphyromonas loveana</name>
    <dbReference type="NCBI Taxonomy" id="1884669"/>
    <lineage>
        <taxon>Bacteria</taxon>
        <taxon>Pseudomonadati</taxon>
        <taxon>Bacteroidota</taxon>
        <taxon>Bacteroidia</taxon>
        <taxon>Bacteroidales</taxon>
        <taxon>Porphyromonadaceae</taxon>
        <taxon>Porphyromonas</taxon>
    </lineage>
</organism>
<dbReference type="Gene3D" id="3.40.50.720">
    <property type="entry name" value="NAD(P)-binding Rossmann-like Domain"/>
    <property type="match status" value="2"/>
</dbReference>
<evidence type="ECO:0000259" key="3">
    <source>
        <dbReference type="Pfam" id="PF02719"/>
    </source>
</evidence>
<evidence type="ECO:0000256" key="1">
    <source>
        <dbReference type="ARBA" id="ARBA00007430"/>
    </source>
</evidence>
<feature type="domain" description="Polysaccharide biosynthesis protein CapD-like" evidence="3">
    <location>
        <begin position="298"/>
        <end position="588"/>
    </location>
</feature>
<comment type="similarity">
    <text evidence="1">Belongs to the polysaccharide synthase family.</text>
</comment>
<keyword evidence="5" id="KW-1185">Reference proteome</keyword>
<sequence>MKFIRSLIVNILRSFKESYTSRIVVFLSDLAISYLSSVFCFFCIFFFVGGIEEKRAVSFLVYSGTAFFASVFFSLLLGLYRGIIRHSTFQEVTKVFYFSTTKGLTMFVAGWVIFDAPLGLFIAFLDTLSTLFILLVFRTSVVYIYHMLNRSKAIHGKALIVGMASNSIALSYQIANAQVRQWDVQGFMVRGLKMKRMRVNGLPIFSFENTEEMMCIITRYRIKTLLFDSEEVFDAHRDIATECIARRIKLFVYQGPVEQIETNGRRAMREIQVEDLLGRKPIFLNMETIGRELREKIIMITGAAGSIGSEIVRQLAKLHVKNIVLFDMSESPLHEIRLEIEQGFPHQTIVPIVGDVRSAARLDYVLKRFHPDIIFHAAAYKHVPLMEENPCEAVLDNLIGTSLVARKAIEYKVERVVMVSTDKAVNPTNVMGATKRAAEMVVQCYDEAIKCNKIDGSTRFVTTRFGNVLGSNGSVIPYFRKQIAAGGPVTVTHPDIIRYFMTIPEACQLVLEAGSMSQGGEIFVFDMGEPVKILDLAKRMITLAGYEPGKDIEITFSGLRPGEKLYEELLNNKENTKPTLHPKILVAETRKVDLGLIETLLPQLEQNAKDVDMFGTVKLLKELVPEFISNNSVYEKLDKESKAESVA</sequence>
<dbReference type="CDD" id="cd05237">
    <property type="entry name" value="UDP_invert_4-6DH_SDR_e"/>
    <property type="match status" value="1"/>
</dbReference>
<feature type="transmembrane region" description="Helical" evidence="2">
    <location>
        <begin position="95"/>
        <end position="114"/>
    </location>
</feature>
<name>A0A2U1FP93_9PORP</name>
<comment type="caution">
    <text evidence="4">The sequence shown here is derived from an EMBL/GenBank/DDBJ whole genome shotgun (WGS) entry which is preliminary data.</text>
</comment>
<dbReference type="PANTHER" id="PTHR43318:SF1">
    <property type="entry name" value="POLYSACCHARIDE BIOSYNTHESIS PROTEIN EPSC-RELATED"/>
    <property type="match status" value="1"/>
</dbReference>
<dbReference type="AlphaFoldDB" id="A0A2U1FP93"/>
<dbReference type="Proteomes" id="UP000245462">
    <property type="component" value="Unassembled WGS sequence"/>
</dbReference>
<protein>
    <submittedName>
        <fullName evidence="4">FlaA1/EpsC-like NDP-sugar epimerase</fullName>
    </submittedName>
</protein>
<dbReference type="SUPFAM" id="SSF51735">
    <property type="entry name" value="NAD(P)-binding Rossmann-fold domains"/>
    <property type="match status" value="1"/>
</dbReference>
<gene>
    <name evidence="4" type="ORF">C7382_10257</name>
</gene>
<dbReference type="GeneID" id="94549954"/>
<evidence type="ECO:0000313" key="4">
    <source>
        <dbReference type="EMBL" id="PVZ14015.1"/>
    </source>
</evidence>
<evidence type="ECO:0000256" key="2">
    <source>
        <dbReference type="SAM" id="Phobius"/>
    </source>
</evidence>
<evidence type="ECO:0000313" key="5">
    <source>
        <dbReference type="Proteomes" id="UP000245462"/>
    </source>
</evidence>
<accession>A0A2U1FP93</accession>
<reference evidence="4 5" key="1">
    <citation type="submission" date="2018-04" db="EMBL/GenBank/DDBJ databases">
        <title>Genomic Encyclopedia of Type Strains, Phase IV (KMG-IV): sequencing the most valuable type-strain genomes for metagenomic binning, comparative biology and taxonomic classification.</title>
        <authorList>
            <person name="Goeker M."/>
        </authorList>
    </citation>
    <scope>NUCLEOTIDE SEQUENCE [LARGE SCALE GENOMIC DNA]</scope>
    <source>
        <strain evidence="4 5">DSM 28520</strain>
    </source>
</reference>
<keyword evidence="2" id="KW-0812">Transmembrane</keyword>
<dbReference type="RefSeq" id="WP_116678508.1">
    <property type="nucleotide sequence ID" value="NZ_QEKY01000002.1"/>
</dbReference>
<dbReference type="PANTHER" id="PTHR43318">
    <property type="entry name" value="UDP-N-ACETYLGLUCOSAMINE 4,6-DEHYDRATASE"/>
    <property type="match status" value="1"/>
</dbReference>
<feature type="transmembrane region" description="Helical" evidence="2">
    <location>
        <begin position="23"/>
        <end position="47"/>
    </location>
</feature>
<dbReference type="InterPro" id="IPR051203">
    <property type="entry name" value="Polysaccharide_Synthase-Rel"/>
</dbReference>
<dbReference type="Pfam" id="PF02719">
    <property type="entry name" value="Polysacc_synt_2"/>
    <property type="match status" value="1"/>
</dbReference>
<dbReference type="OrthoDB" id="9803111at2"/>